<name>A0AAN6Q2C6_9PEZI</name>
<dbReference type="Proteomes" id="UP001305647">
    <property type="component" value="Unassembled WGS sequence"/>
</dbReference>
<dbReference type="AlphaFoldDB" id="A0AAN6Q2C6"/>
<feature type="compositionally biased region" description="Acidic residues" evidence="1">
    <location>
        <begin position="304"/>
        <end position="325"/>
    </location>
</feature>
<feature type="compositionally biased region" description="Low complexity" evidence="1">
    <location>
        <begin position="71"/>
        <end position="84"/>
    </location>
</feature>
<dbReference type="EMBL" id="MU863647">
    <property type="protein sequence ID" value="KAK4099691.1"/>
    <property type="molecule type" value="Genomic_DNA"/>
</dbReference>
<organism evidence="2 3">
    <name type="scientific">Parathielavia hyrcaniae</name>
    <dbReference type="NCBI Taxonomy" id="113614"/>
    <lineage>
        <taxon>Eukaryota</taxon>
        <taxon>Fungi</taxon>
        <taxon>Dikarya</taxon>
        <taxon>Ascomycota</taxon>
        <taxon>Pezizomycotina</taxon>
        <taxon>Sordariomycetes</taxon>
        <taxon>Sordariomycetidae</taxon>
        <taxon>Sordariales</taxon>
        <taxon>Chaetomiaceae</taxon>
        <taxon>Parathielavia</taxon>
    </lineage>
</organism>
<reference evidence="2" key="2">
    <citation type="submission" date="2023-05" db="EMBL/GenBank/DDBJ databases">
        <authorList>
            <consortium name="Lawrence Berkeley National Laboratory"/>
            <person name="Steindorff A."/>
            <person name="Hensen N."/>
            <person name="Bonometti L."/>
            <person name="Westerberg I."/>
            <person name="Brannstrom I.O."/>
            <person name="Guillou S."/>
            <person name="Cros-Aarteil S."/>
            <person name="Calhoun S."/>
            <person name="Haridas S."/>
            <person name="Kuo A."/>
            <person name="Mondo S."/>
            <person name="Pangilinan J."/>
            <person name="Riley R."/>
            <person name="Labutti K."/>
            <person name="Andreopoulos B."/>
            <person name="Lipzen A."/>
            <person name="Chen C."/>
            <person name="Yanf M."/>
            <person name="Daum C."/>
            <person name="Ng V."/>
            <person name="Clum A."/>
            <person name="Ohm R."/>
            <person name="Martin F."/>
            <person name="Silar P."/>
            <person name="Natvig D."/>
            <person name="Lalanne C."/>
            <person name="Gautier V."/>
            <person name="Ament-Velasquez S.L."/>
            <person name="Kruys A."/>
            <person name="Hutchinson M.I."/>
            <person name="Powell A.J."/>
            <person name="Barry K."/>
            <person name="Miller A.N."/>
            <person name="Grigoriev I.V."/>
            <person name="Debuchy R."/>
            <person name="Gladieux P."/>
            <person name="Thoren M.H."/>
            <person name="Johannesson H."/>
        </authorList>
    </citation>
    <scope>NUCLEOTIDE SEQUENCE</scope>
    <source>
        <strain evidence="2">CBS 757.83</strain>
    </source>
</reference>
<sequence>MDLDKNPDLQEVLEASARSKPQRTYSHKGRTSRAVSLPALKPAWNTPTLANTANSGLILTPSLLVTSPMAPTSHSPSPPDSGDSNALEPDEDEEDDILVLSGQSFAKNTKHDRRTGNGTRSLRRRPFLLFARTEAKGYKQLKNKPPPAETPEASRYQPGDGFSGREAKPNGSALLSRTGKLSTAGAPVGILDLTQSERAPTKQKRSFRRADLDDNSFVVTPKKKARRALQPKDPNQLPKPAKAAPAPVKKSSSVLGPAKKALKPPETPKSEANLASEKQGQEAGNLEKLLHRRTSLRFQQHNEAEDDDNDDDDEVDLLIIDESDGTQDNPGPASDGRGTAAGEGQDSCESHVTDSPQRQVRIRARSAPPESPLQHAMGCTPLPDTLVRRYSTQ</sequence>
<evidence type="ECO:0000313" key="3">
    <source>
        <dbReference type="Proteomes" id="UP001305647"/>
    </source>
</evidence>
<evidence type="ECO:0000256" key="1">
    <source>
        <dbReference type="SAM" id="MobiDB-lite"/>
    </source>
</evidence>
<gene>
    <name evidence="2" type="ORF">N658DRAFT_429261</name>
</gene>
<accession>A0AAN6Q2C6</accession>
<reference evidence="2" key="1">
    <citation type="journal article" date="2023" name="Mol. Phylogenet. Evol.">
        <title>Genome-scale phylogeny and comparative genomics of the fungal order Sordariales.</title>
        <authorList>
            <person name="Hensen N."/>
            <person name="Bonometti L."/>
            <person name="Westerberg I."/>
            <person name="Brannstrom I.O."/>
            <person name="Guillou S."/>
            <person name="Cros-Aarteil S."/>
            <person name="Calhoun S."/>
            <person name="Haridas S."/>
            <person name="Kuo A."/>
            <person name="Mondo S."/>
            <person name="Pangilinan J."/>
            <person name="Riley R."/>
            <person name="LaButti K."/>
            <person name="Andreopoulos B."/>
            <person name="Lipzen A."/>
            <person name="Chen C."/>
            <person name="Yan M."/>
            <person name="Daum C."/>
            <person name="Ng V."/>
            <person name="Clum A."/>
            <person name="Steindorff A."/>
            <person name="Ohm R.A."/>
            <person name="Martin F."/>
            <person name="Silar P."/>
            <person name="Natvig D.O."/>
            <person name="Lalanne C."/>
            <person name="Gautier V."/>
            <person name="Ament-Velasquez S.L."/>
            <person name="Kruys A."/>
            <person name="Hutchinson M.I."/>
            <person name="Powell A.J."/>
            <person name="Barry K."/>
            <person name="Miller A.N."/>
            <person name="Grigoriev I.V."/>
            <person name="Debuchy R."/>
            <person name="Gladieux P."/>
            <person name="Hiltunen Thoren M."/>
            <person name="Johannesson H."/>
        </authorList>
    </citation>
    <scope>NUCLEOTIDE SEQUENCE</scope>
    <source>
        <strain evidence="2">CBS 757.83</strain>
    </source>
</reference>
<keyword evidence="3" id="KW-1185">Reference proteome</keyword>
<feature type="region of interest" description="Disordered" evidence="1">
    <location>
        <begin position="1"/>
        <end position="47"/>
    </location>
</feature>
<protein>
    <submittedName>
        <fullName evidence="2">Uncharacterized protein</fullName>
    </submittedName>
</protein>
<feature type="compositionally biased region" description="Low complexity" evidence="1">
    <location>
        <begin position="238"/>
        <end position="254"/>
    </location>
</feature>
<proteinExistence type="predicted"/>
<comment type="caution">
    <text evidence="2">The sequence shown here is derived from an EMBL/GenBank/DDBJ whole genome shotgun (WGS) entry which is preliminary data.</text>
</comment>
<feature type="compositionally biased region" description="Acidic residues" evidence="1">
    <location>
        <begin position="88"/>
        <end position="97"/>
    </location>
</feature>
<evidence type="ECO:0000313" key="2">
    <source>
        <dbReference type="EMBL" id="KAK4099691.1"/>
    </source>
</evidence>
<feature type="region of interest" description="Disordered" evidence="1">
    <location>
        <begin position="66"/>
        <end position="393"/>
    </location>
</feature>